<keyword evidence="2" id="KW-1185">Reference proteome</keyword>
<evidence type="ECO:0000313" key="1">
    <source>
        <dbReference type="EMBL" id="OLY84918.1"/>
    </source>
</evidence>
<dbReference type="Proteomes" id="UP000187455">
    <property type="component" value="Unassembled WGS sequence"/>
</dbReference>
<evidence type="ECO:0000313" key="2">
    <source>
        <dbReference type="Proteomes" id="UP000187455"/>
    </source>
</evidence>
<dbReference type="EMBL" id="LSSL01000305">
    <property type="protein sequence ID" value="OLY84918.1"/>
    <property type="molecule type" value="Genomic_DNA"/>
</dbReference>
<organism evidence="1 2">
    <name type="scientific">Smittium mucronatum</name>
    <dbReference type="NCBI Taxonomy" id="133383"/>
    <lineage>
        <taxon>Eukaryota</taxon>
        <taxon>Fungi</taxon>
        <taxon>Fungi incertae sedis</taxon>
        <taxon>Zoopagomycota</taxon>
        <taxon>Kickxellomycotina</taxon>
        <taxon>Harpellomycetes</taxon>
        <taxon>Harpellales</taxon>
        <taxon>Legeriomycetaceae</taxon>
        <taxon>Smittium</taxon>
    </lineage>
</organism>
<sequence length="112" mass="12186">MTAIPEEYHLETGGTGRLAQLTHSLVDNSSFRKSDGSQHITAICRKAMSINPTFGSSVASMNYCSLTKCLFLTACNLSHTPTRSNARGGLSVGRLHPFSVGTQHMVRKRSLF</sequence>
<gene>
    <name evidence="1" type="ORF">AYI68_g906</name>
</gene>
<protein>
    <submittedName>
        <fullName evidence="1">Uncharacterized protein</fullName>
    </submittedName>
</protein>
<name>A0A1R0H755_9FUNG</name>
<accession>A0A1R0H755</accession>
<comment type="caution">
    <text evidence="1">The sequence shown here is derived from an EMBL/GenBank/DDBJ whole genome shotgun (WGS) entry which is preliminary data.</text>
</comment>
<reference evidence="1 2" key="1">
    <citation type="journal article" date="2016" name="Mol. Biol. Evol.">
        <title>Genome-Wide Survey of Gut Fungi (Harpellales) Reveals the First Horizontally Transferred Ubiquitin Gene from a Mosquito Host.</title>
        <authorList>
            <person name="Wang Y."/>
            <person name="White M.M."/>
            <person name="Kvist S."/>
            <person name="Moncalvo J.M."/>
        </authorList>
    </citation>
    <scope>NUCLEOTIDE SEQUENCE [LARGE SCALE GENOMIC DNA]</scope>
    <source>
        <strain evidence="1 2">ALG-7-W6</strain>
    </source>
</reference>
<dbReference type="AlphaFoldDB" id="A0A1R0H755"/>
<proteinExistence type="predicted"/>